<keyword evidence="6 8" id="KW-0378">Hydrolase</keyword>
<feature type="active site" evidence="8">
    <location>
        <position position="118"/>
    </location>
</feature>
<keyword evidence="8" id="KW-0699">rRNA-binding</keyword>
<dbReference type="Pfam" id="PF00035">
    <property type="entry name" value="dsrm"/>
    <property type="match status" value="1"/>
</dbReference>
<evidence type="ECO:0000256" key="4">
    <source>
        <dbReference type="ARBA" id="ARBA00022722"/>
    </source>
</evidence>
<evidence type="ECO:0000313" key="11">
    <source>
        <dbReference type="EMBL" id="UZP75605.1"/>
    </source>
</evidence>
<comment type="subcellular location">
    <subcellularLocation>
        <location evidence="8">Cytoplasm</location>
    </subcellularLocation>
</comment>
<dbReference type="InterPro" id="IPR014720">
    <property type="entry name" value="dsRBD_dom"/>
</dbReference>
<dbReference type="EC" id="3.1.26.3" evidence="8"/>
<evidence type="ECO:0000256" key="8">
    <source>
        <dbReference type="HAMAP-Rule" id="MF_00104"/>
    </source>
</evidence>
<dbReference type="CDD" id="cd10845">
    <property type="entry name" value="DSRM_RNAse_III_family"/>
    <property type="match status" value="1"/>
</dbReference>
<organism evidence="11 12">
    <name type="scientific">Candidatus Paraluminiphilus aquimaris</name>
    <dbReference type="NCBI Taxonomy" id="2518994"/>
    <lineage>
        <taxon>Bacteria</taxon>
        <taxon>Pseudomonadati</taxon>
        <taxon>Pseudomonadota</taxon>
        <taxon>Gammaproteobacteria</taxon>
        <taxon>Cellvibrionales</taxon>
        <taxon>Halieaceae</taxon>
        <taxon>Candidatus Paraluminiphilus</taxon>
    </lineage>
</organism>
<sequence>MTLKPKLANLERRIGYQFEDPALLLQALTHRSFGATNNERLEFIGDGLVNAVVAMLLFSAHPSLDEGSLSRLRSKLVSKDGLAVIAKRFDLGSLLQLGTGERKSGGRHRDSILADAVEAIAGAILVETDFGRASAIVSQWFVEGVASLDTTSTRDAKTLLQEWLQGKGYALPQYTVVSVTGEDHNQQFEVSCHSDVGDLVTYGRASSRKKAEQAAAHDLLEILINE</sequence>
<keyword evidence="8" id="KW-0819">tRNA processing</keyword>
<dbReference type="InterPro" id="IPR000999">
    <property type="entry name" value="RNase_III_dom"/>
</dbReference>
<dbReference type="PANTHER" id="PTHR11207">
    <property type="entry name" value="RIBONUCLEASE III"/>
    <property type="match status" value="1"/>
</dbReference>
<evidence type="ECO:0000256" key="5">
    <source>
        <dbReference type="ARBA" id="ARBA00022759"/>
    </source>
</evidence>
<feature type="domain" description="DRBM" evidence="9">
    <location>
        <begin position="155"/>
        <end position="225"/>
    </location>
</feature>
<dbReference type="Gene3D" id="3.30.160.20">
    <property type="match status" value="1"/>
</dbReference>
<evidence type="ECO:0000313" key="12">
    <source>
        <dbReference type="Proteomes" id="UP001317963"/>
    </source>
</evidence>
<dbReference type="InterPro" id="IPR011907">
    <property type="entry name" value="RNase_III"/>
</dbReference>
<dbReference type="EMBL" id="CP036501">
    <property type="protein sequence ID" value="UZP75605.1"/>
    <property type="molecule type" value="Genomic_DNA"/>
</dbReference>
<dbReference type="NCBIfam" id="TIGR02191">
    <property type="entry name" value="RNaseIII"/>
    <property type="match status" value="1"/>
</dbReference>
<dbReference type="PROSITE" id="PS50137">
    <property type="entry name" value="DS_RBD"/>
    <property type="match status" value="1"/>
</dbReference>
<dbReference type="SMART" id="SM00535">
    <property type="entry name" value="RIBOc"/>
    <property type="match status" value="1"/>
</dbReference>
<dbReference type="SUPFAM" id="SSF69065">
    <property type="entry name" value="RNase III domain-like"/>
    <property type="match status" value="1"/>
</dbReference>
<comment type="similarity">
    <text evidence="2">Belongs to the ribonuclease III family.</text>
</comment>
<dbReference type="Proteomes" id="UP001317963">
    <property type="component" value="Chromosome"/>
</dbReference>
<dbReference type="PANTHER" id="PTHR11207:SF0">
    <property type="entry name" value="RIBONUCLEASE 3"/>
    <property type="match status" value="1"/>
</dbReference>
<name>A0ABY6QAK0_9GAMM</name>
<accession>A0ABY6QAK0</accession>
<keyword evidence="5 8" id="KW-0255">Endonuclease</keyword>
<dbReference type="SMART" id="SM00358">
    <property type="entry name" value="DSRM"/>
    <property type="match status" value="1"/>
</dbReference>
<dbReference type="SUPFAM" id="SSF54768">
    <property type="entry name" value="dsRNA-binding domain-like"/>
    <property type="match status" value="1"/>
</dbReference>
<feature type="domain" description="RNase III" evidence="10">
    <location>
        <begin position="7"/>
        <end position="129"/>
    </location>
</feature>
<dbReference type="GO" id="GO:0004525">
    <property type="term" value="F:ribonuclease III activity"/>
    <property type="evidence" value="ECO:0007669"/>
    <property type="project" value="UniProtKB-EC"/>
</dbReference>
<dbReference type="PROSITE" id="PS50142">
    <property type="entry name" value="RNASE_3_2"/>
    <property type="match status" value="1"/>
</dbReference>
<comment type="subunit">
    <text evidence="8">Homodimer.</text>
</comment>
<evidence type="ECO:0000256" key="1">
    <source>
        <dbReference type="ARBA" id="ARBA00000109"/>
    </source>
</evidence>
<evidence type="ECO:0000256" key="2">
    <source>
        <dbReference type="ARBA" id="ARBA00010183"/>
    </source>
</evidence>
<dbReference type="Gene3D" id="1.10.1520.10">
    <property type="entry name" value="Ribonuclease III domain"/>
    <property type="match status" value="1"/>
</dbReference>
<protein>
    <recommendedName>
        <fullName evidence="8">Ribonuclease 3</fullName>
        <ecNumber evidence="8">3.1.26.3</ecNumber>
    </recommendedName>
    <alternativeName>
        <fullName evidence="8">Ribonuclease III</fullName>
        <shortName evidence="8">RNase III</shortName>
    </alternativeName>
</protein>
<proteinExistence type="inferred from homology"/>
<dbReference type="HAMAP" id="MF_00104">
    <property type="entry name" value="RNase_III"/>
    <property type="match status" value="1"/>
</dbReference>
<comment type="function">
    <text evidence="8">Digests double-stranded RNA. Involved in the processing of primary rRNA transcript to yield the immediate precursors to the large and small rRNAs (23S and 16S). Processes some mRNAs, and tRNAs when they are encoded in the rRNA operon. Processes pre-crRNA and tracrRNA of type II CRISPR loci if present in the organism.</text>
</comment>
<feature type="active site" evidence="8">
    <location>
        <position position="46"/>
    </location>
</feature>
<keyword evidence="12" id="KW-1185">Reference proteome</keyword>
<comment type="catalytic activity">
    <reaction evidence="1 8">
        <text>Endonucleolytic cleavage to 5'-phosphomonoester.</text>
        <dbReference type="EC" id="3.1.26.3"/>
    </reaction>
</comment>
<reference evidence="11 12" key="1">
    <citation type="submission" date="2019-02" db="EMBL/GenBank/DDBJ databases">
        <title>Halieaceae_genomes.</title>
        <authorList>
            <person name="Li S.-H."/>
        </authorList>
    </citation>
    <scope>NUCLEOTIDE SEQUENCE [LARGE SCALE GENOMIC DNA]</scope>
    <source>
        <strain evidence="11 12">JH123</strain>
    </source>
</reference>
<keyword evidence="3 8" id="KW-0507">mRNA processing</keyword>
<evidence type="ECO:0000259" key="10">
    <source>
        <dbReference type="PROSITE" id="PS50142"/>
    </source>
</evidence>
<gene>
    <name evidence="8" type="primary">rnc</name>
    <name evidence="11" type="ORF">E0F26_08150</name>
</gene>
<comment type="cofactor">
    <cofactor evidence="8">
        <name>Mg(2+)</name>
        <dbReference type="ChEBI" id="CHEBI:18420"/>
    </cofactor>
</comment>
<evidence type="ECO:0000256" key="6">
    <source>
        <dbReference type="ARBA" id="ARBA00022801"/>
    </source>
</evidence>
<dbReference type="Pfam" id="PF14622">
    <property type="entry name" value="Ribonucleas_3_3"/>
    <property type="match status" value="1"/>
</dbReference>
<feature type="binding site" evidence="8">
    <location>
        <position position="42"/>
    </location>
    <ligand>
        <name>Mg(2+)</name>
        <dbReference type="ChEBI" id="CHEBI:18420"/>
    </ligand>
</feature>
<dbReference type="InterPro" id="IPR036389">
    <property type="entry name" value="RNase_III_sf"/>
</dbReference>
<keyword evidence="8" id="KW-0460">Magnesium</keyword>
<feature type="binding site" evidence="8">
    <location>
        <position position="115"/>
    </location>
    <ligand>
        <name>Mg(2+)</name>
        <dbReference type="ChEBI" id="CHEBI:18420"/>
    </ligand>
</feature>
<feature type="binding site" evidence="8">
    <location>
        <position position="118"/>
    </location>
    <ligand>
        <name>Mg(2+)</name>
        <dbReference type="ChEBI" id="CHEBI:18420"/>
    </ligand>
</feature>
<evidence type="ECO:0000259" key="9">
    <source>
        <dbReference type="PROSITE" id="PS50137"/>
    </source>
</evidence>
<keyword evidence="8" id="KW-0963">Cytoplasm</keyword>
<evidence type="ECO:0000256" key="3">
    <source>
        <dbReference type="ARBA" id="ARBA00022664"/>
    </source>
</evidence>
<keyword evidence="7 8" id="KW-0694">RNA-binding</keyword>
<evidence type="ECO:0000256" key="7">
    <source>
        <dbReference type="ARBA" id="ARBA00022884"/>
    </source>
</evidence>
<dbReference type="CDD" id="cd00593">
    <property type="entry name" value="RIBOc"/>
    <property type="match status" value="1"/>
</dbReference>
<keyword evidence="8" id="KW-0698">rRNA processing</keyword>
<keyword evidence="4 8" id="KW-0540">Nuclease</keyword>
<keyword evidence="8" id="KW-0479">Metal-binding</keyword>